<dbReference type="SUPFAM" id="SSF57756">
    <property type="entry name" value="Retrovirus zinc finger-like domains"/>
    <property type="match status" value="1"/>
</dbReference>
<evidence type="ECO:0000313" key="4">
    <source>
        <dbReference type="Proteomes" id="UP000092445"/>
    </source>
</evidence>
<keyword evidence="4" id="KW-1185">Reference proteome</keyword>
<dbReference type="VEuPathDB" id="VectorBase:GPAI043202"/>
<keyword evidence="2" id="KW-1133">Transmembrane helix</keyword>
<feature type="region of interest" description="Disordered" evidence="1">
    <location>
        <begin position="183"/>
        <end position="210"/>
    </location>
</feature>
<proteinExistence type="predicted"/>
<reference evidence="3" key="2">
    <citation type="submission" date="2020-05" db="UniProtKB">
        <authorList>
            <consortium name="EnsemblMetazoa"/>
        </authorList>
    </citation>
    <scope>IDENTIFICATION</scope>
    <source>
        <strain evidence="3">IAEA</strain>
    </source>
</reference>
<feature type="compositionally biased region" description="Polar residues" evidence="1">
    <location>
        <begin position="187"/>
        <end position="198"/>
    </location>
</feature>
<evidence type="ECO:0008006" key="5">
    <source>
        <dbReference type="Google" id="ProtNLM"/>
    </source>
</evidence>
<evidence type="ECO:0000256" key="1">
    <source>
        <dbReference type="SAM" id="MobiDB-lite"/>
    </source>
</evidence>
<dbReference type="InterPro" id="IPR036875">
    <property type="entry name" value="Znf_CCHC_sf"/>
</dbReference>
<keyword evidence="2" id="KW-0472">Membrane</keyword>
<dbReference type="AlphaFoldDB" id="A0A1B0AEI3"/>
<sequence>MEDKIKVNLVYRYNGAAIIAVAIVVLAAAVIVFGVVYAVVTDGYDKHFYVDIVKEKVLSNFRRKQKNFFIISNWMKLEGCSTLNSKIMVAKKYGCKKRTDFVTWSLKKLYGRHLTRLLRKRLASRLRKNVKRTEVTSENDISDVVCAALRQVLRDNKRMPASKTCKCYACQKPGQFARECRAKHKGSYSTSPTRNVSEGASEISHEQALN</sequence>
<dbReference type="EnsemblMetazoa" id="GPAI043202-RA">
    <property type="protein sequence ID" value="GPAI043202-PA"/>
    <property type="gene ID" value="GPAI043202"/>
</dbReference>
<name>A0A1B0AEI3_GLOPL</name>
<dbReference type="GO" id="GO:0003676">
    <property type="term" value="F:nucleic acid binding"/>
    <property type="evidence" value="ECO:0007669"/>
    <property type="project" value="InterPro"/>
</dbReference>
<protein>
    <recommendedName>
        <fullName evidence="5">CCHC-type domain-containing protein</fullName>
    </recommendedName>
</protein>
<accession>A0A1B0AEI3</accession>
<evidence type="ECO:0000313" key="3">
    <source>
        <dbReference type="EnsemblMetazoa" id="GPAI043202-PA"/>
    </source>
</evidence>
<dbReference type="Proteomes" id="UP000092445">
    <property type="component" value="Unassembled WGS sequence"/>
</dbReference>
<dbReference type="GO" id="GO:0008270">
    <property type="term" value="F:zinc ion binding"/>
    <property type="evidence" value="ECO:0007669"/>
    <property type="project" value="InterPro"/>
</dbReference>
<keyword evidence="2" id="KW-0812">Transmembrane</keyword>
<evidence type="ECO:0000256" key="2">
    <source>
        <dbReference type="SAM" id="Phobius"/>
    </source>
</evidence>
<reference evidence="4" key="1">
    <citation type="submission" date="2014-03" db="EMBL/GenBank/DDBJ databases">
        <authorList>
            <person name="Aksoy S."/>
            <person name="Warren W."/>
            <person name="Wilson R.K."/>
        </authorList>
    </citation>
    <scope>NUCLEOTIDE SEQUENCE [LARGE SCALE GENOMIC DNA]</scope>
    <source>
        <strain evidence="4">IAEA</strain>
    </source>
</reference>
<organism evidence="3 4">
    <name type="scientific">Glossina pallidipes</name>
    <name type="common">Tsetse fly</name>
    <dbReference type="NCBI Taxonomy" id="7398"/>
    <lineage>
        <taxon>Eukaryota</taxon>
        <taxon>Metazoa</taxon>
        <taxon>Ecdysozoa</taxon>
        <taxon>Arthropoda</taxon>
        <taxon>Hexapoda</taxon>
        <taxon>Insecta</taxon>
        <taxon>Pterygota</taxon>
        <taxon>Neoptera</taxon>
        <taxon>Endopterygota</taxon>
        <taxon>Diptera</taxon>
        <taxon>Brachycera</taxon>
        <taxon>Muscomorpha</taxon>
        <taxon>Hippoboscoidea</taxon>
        <taxon>Glossinidae</taxon>
        <taxon>Glossina</taxon>
    </lineage>
</organism>
<feature type="transmembrane region" description="Helical" evidence="2">
    <location>
        <begin position="16"/>
        <end position="40"/>
    </location>
</feature>